<evidence type="ECO:0000313" key="3">
    <source>
        <dbReference type="Proteomes" id="UP000612585"/>
    </source>
</evidence>
<accession>A0A8J3ZJZ6</accession>
<evidence type="ECO:0000313" key="2">
    <source>
        <dbReference type="EMBL" id="GIJ64203.1"/>
    </source>
</evidence>
<name>A0A8J3ZJZ6_9ACTN</name>
<proteinExistence type="predicted"/>
<dbReference type="Proteomes" id="UP000612585">
    <property type="component" value="Unassembled WGS sequence"/>
</dbReference>
<keyword evidence="1" id="KW-0812">Transmembrane</keyword>
<evidence type="ECO:0000256" key="1">
    <source>
        <dbReference type="SAM" id="Phobius"/>
    </source>
</evidence>
<keyword evidence="1" id="KW-0472">Membrane</keyword>
<dbReference type="RefSeq" id="WP_204012290.1">
    <property type="nucleotide sequence ID" value="NZ_BOPG01000111.1"/>
</dbReference>
<keyword evidence="1" id="KW-1133">Transmembrane helix</keyword>
<comment type="caution">
    <text evidence="2">The sequence shown here is derived from an EMBL/GenBank/DDBJ whole genome shotgun (WGS) entry which is preliminary data.</text>
</comment>
<gene>
    <name evidence="2" type="ORF">Vau01_117190</name>
</gene>
<sequence length="434" mass="46664">MTTPLERSLATTLEAEVLAAVEPDPEFFVAVHRRVRRRRRRRVLVAGCAAVLALAAGATAVVAAGNVDRTDQVPNVAASTEPPKLPDIDMTKLPDFANLTAPGEAWPDAVATLPNRLPDGGIYRIVAMLPDNRYLVLTGPKPANFQDFPANGFLDAKVAIFDAGRNTVTVLTDPNASAGTSSYFNVYAGTVGDHAMWYAYATRDQKEEREIWSAPLSGGSPRKLVTLTADEPTDVADAFSVTHSGVVWRLPTPGFRHGPGQSDERKTVGFYRIGPTGGTPELVPGSEGFTPAAVAGWFTSDRELANGNLWNLTTGERRAWTRNPAVVEMRCGPLWCGGNNATGRPVMQKLDGSGYVELPTGSAISPTSDGRMAYYTYKQTQQGSDNVVWDMSTGRAATFPVFGSSSPVSRGGGRDFTAWEQDGKVILLNFLKIK</sequence>
<organism evidence="2 3">
    <name type="scientific">Virgisporangium aurantiacum</name>
    <dbReference type="NCBI Taxonomy" id="175570"/>
    <lineage>
        <taxon>Bacteria</taxon>
        <taxon>Bacillati</taxon>
        <taxon>Actinomycetota</taxon>
        <taxon>Actinomycetes</taxon>
        <taxon>Micromonosporales</taxon>
        <taxon>Micromonosporaceae</taxon>
        <taxon>Virgisporangium</taxon>
    </lineage>
</organism>
<dbReference type="AlphaFoldDB" id="A0A8J3ZJZ6"/>
<dbReference type="EMBL" id="BOPG01000111">
    <property type="protein sequence ID" value="GIJ64203.1"/>
    <property type="molecule type" value="Genomic_DNA"/>
</dbReference>
<reference evidence="2" key="1">
    <citation type="submission" date="2021-01" db="EMBL/GenBank/DDBJ databases">
        <title>Whole genome shotgun sequence of Virgisporangium aurantiacum NBRC 16421.</title>
        <authorList>
            <person name="Komaki H."/>
            <person name="Tamura T."/>
        </authorList>
    </citation>
    <scope>NUCLEOTIDE SEQUENCE</scope>
    <source>
        <strain evidence="2">NBRC 16421</strain>
    </source>
</reference>
<feature type="transmembrane region" description="Helical" evidence="1">
    <location>
        <begin position="43"/>
        <end position="65"/>
    </location>
</feature>
<protein>
    <submittedName>
        <fullName evidence="2">Uncharacterized protein</fullName>
    </submittedName>
</protein>
<keyword evidence="3" id="KW-1185">Reference proteome</keyword>